<reference evidence="3" key="1">
    <citation type="journal article" date="2024" name="Int. J. Syst. Evol. Microbiol.">
        <title>Methylomarinovum tepidoasis sp. nov., a moderately thermophilic methanotroph of the family Methylothermaceae isolated from a deep-sea hydrothermal field.</title>
        <authorList>
            <person name="Hirayama H."/>
            <person name="Takaki Y."/>
            <person name="Abe M."/>
            <person name="Miyazaki M."/>
            <person name="Uematsu K."/>
            <person name="Matsui Y."/>
            <person name="Takai K."/>
        </authorList>
    </citation>
    <scope>NUCLEOTIDE SEQUENCE [LARGE SCALE GENOMIC DNA]</scope>
    <source>
        <strain evidence="3">IT-9</strain>
    </source>
</reference>
<evidence type="ECO:0000313" key="3">
    <source>
        <dbReference type="Proteomes" id="UP001321825"/>
    </source>
</evidence>
<dbReference type="AlphaFoldDB" id="A0AAU9C3J0"/>
<evidence type="ECO:0000313" key="2">
    <source>
        <dbReference type="EMBL" id="BCX82243.1"/>
    </source>
</evidence>
<evidence type="ECO:0000256" key="1">
    <source>
        <dbReference type="SAM" id="MobiDB-lite"/>
    </source>
</evidence>
<dbReference type="KEGG" id="mcau:MIT9_P1828"/>
<feature type="region of interest" description="Disordered" evidence="1">
    <location>
        <begin position="72"/>
        <end position="133"/>
    </location>
</feature>
<organism evidence="2 3">
    <name type="scientific">Methylomarinovum caldicuralii</name>
    <dbReference type="NCBI Taxonomy" id="438856"/>
    <lineage>
        <taxon>Bacteria</taxon>
        <taxon>Pseudomonadati</taxon>
        <taxon>Pseudomonadota</taxon>
        <taxon>Gammaproteobacteria</taxon>
        <taxon>Methylococcales</taxon>
        <taxon>Methylothermaceae</taxon>
        <taxon>Methylomarinovum</taxon>
    </lineage>
</organism>
<feature type="compositionally biased region" description="Basic and acidic residues" evidence="1">
    <location>
        <begin position="72"/>
        <end position="84"/>
    </location>
</feature>
<dbReference type="EMBL" id="AP024714">
    <property type="protein sequence ID" value="BCX82243.1"/>
    <property type="molecule type" value="Genomic_DNA"/>
</dbReference>
<name>A0AAU9C3J0_9GAMM</name>
<sequence>MVVKSFDIPLFVVWQEDGIGAEAGAGPEEILPVVQGVAGDLVTSFGGWRGLFHPLGDPFQTHQRADDENIQEDHAGKQDQDGRSGRAGPVDKGQDSCQVQSEKKNGVAHAGSRSDNTDGDAQKGDAQPHLAAHQPVQQITPTQGDRPLFVLQLGQNRSHGHQVGYRQIIGKMVTVDESAGGGADIGELFGQKPEFQPGERHRCSIHRL</sequence>
<protein>
    <submittedName>
        <fullName evidence="2">Uncharacterized protein</fullName>
    </submittedName>
</protein>
<gene>
    <name evidence="2" type="ORF">MIT9_P1828</name>
</gene>
<proteinExistence type="predicted"/>
<accession>A0AAU9C3J0</accession>
<keyword evidence="3" id="KW-1185">Reference proteome</keyword>
<dbReference type="Proteomes" id="UP001321825">
    <property type="component" value="Chromosome"/>
</dbReference>